<evidence type="ECO:0000256" key="1">
    <source>
        <dbReference type="ARBA" id="ARBA00005260"/>
    </source>
</evidence>
<evidence type="ECO:0000313" key="2">
    <source>
        <dbReference type="EMBL" id="NNU17038.1"/>
    </source>
</evidence>
<dbReference type="RefSeq" id="WP_173200075.1">
    <property type="nucleotide sequence ID" value="NZ_JABFCX010000003.1"/>
</dbReference>
<dbReference type="GO" id="GO:0046872">
    <property type="term" value="F:metal ion binding"/>
    <property type="evidence" value="ECO:0007669"/>
    <property type="project" value="InterPro"/>
</dbReference>
<dbReference type="InterPro" id="IPR003735">
    <property type="entry name" value="Metal_Tscrpt_repr"/>
</dbReference>
<comment type="caution">
    <text evidence="2">The sequence shown here is derived from an EMBL/GenBank/DDBJ whole genome shotgun (WGS) entry which is preliminary data.</text>
</comment>
<dbReference type="AlphaFoldDB" id="A0A7Y3RMX7"/>
<dbReference type="CDD" id="cd10148">
    <property type="entry name" value="CsoR-like_DUF156"/>
    <property type="match status" value="1"/>
</dbReference>
<dbReference type="PANTHER" id="PTHR33677:SF3">
    <property type="entry name" value="COPPER-SENSING TRANSCRIPTIONAL REPRESSOR RICR"/>
    <property type="match status" value="1"/>
</dbReference>
<protein>
    <submittedName>
        <fullName evidence="2">Metal-sensitive transcriptional regulator</fullName>
    </submittedName>
</protein>
<organism evidence="2 3">
    <name type="scientific">Parvularcula mediterranea</name>
    <dbReference type="NCBI Taxonomy" id="2732508"/>
    <lineage>
        <taxon>Bacteria</taxon>
        <taxon>Pseudomonadati</taxon>
        <taxon>Pseudomonadota</taxon>
        <taxon>Alphaproteobacteria</taxon>
        <taxon>Parvularculales</taxon>
        <taxon>Parvularculaceae</taxon>
        <taxon>Parvularcula</taxon>
    </lineage>
</organism>
<sequence length="91" mass="10119">MKDDTKLAAQRRLARIEGQVRGVGKMIDDDRYCIDVVRQVQAIKAALSSLETVILDDHLATCVEHALTSDDLSDRREKVEELVAVLGGKKK</sequence>
<dbReference type="EMBL" id="JABFCX010000003">
    <property type="protein sequence ID" value="NNU17038.1"/>
    <property type="molecule type" value="Genomic_DNA"/>
</dbReference>
<proteinExistence type="inferred from homology"/>
<dbReference type="PANTHER" id="PTHR33677">
    <property type="entry name" value="TRANSCRIPTIONAL REPRESSOR FRMR-RELATED"/>
    <property type="match status" value="1"/>
</dbReference>
<comment type="similarity">
    <text evidence="1">Belongs to the FrmR/RcnR family.</text>
</comment>
<accession>A0A7Y3RMX7</accession>
<dbReference type="Pfam" id="PF02583">
    <property type="entry name" value="Trns_repr_metal"/>
    <property type="match status" value="1"/>
</dbReference>
<reference evidence="2 3" key="1">
    <citation type="submission" date="2020-05" db="EMBL/GenBank/DDBJ databases">
        <title>Parvularcula mediterraneae sp. nov., isolated from polypropylene straw from shallow seawater of the seashore of Laganas in Zakynthos island, Greece.</title>
        <authorList>
            <person name="Szabo I."/>
            <person name="Al-Omari J."/>
            <person name="Rado J."/>
            <person name="Szerdahelyi G.S."/>
        </authorList>
    </citation>
    <scope>NUCLEOTIDE SEQUENCE [LARGE SCALE GENOMIC DNA]</scope>
    <source>
        <strain evidence="2 3">ZS-1/3</strain>
    </source>
</reference>
<gene>
    <name evidence="2" type="ORF">HK107_11970</name>
</gene>
<evidence type="ECO:0000313" key="3">
    <source>
        <dbReference type="Proteomes" id="UP000536835"/>
    </source>
</evidence>
<dbReference type="GO" id="GO:0003677">
    <property type="term" value="F:DNA binding"/>
    <property type="evidence" value="ECO:0007669"/>
    <property type="project" value="InterPro"/>
</dbReference>
<dbReference type="Gene3D" id="1.20.58.1000">
    <property type="entry name" value="Metal-sensitive repressor, helix protomer"/>
    <property type="match status" value="1"/>
</dbReference>
<dbReference type="Proteomes" id="UP000536835">
    <property type="component" value="Unassembled WGS sequence"/>
</dbReference>
<dbReference type="InterPro" id="IPR038390">
    <property type="entry name" value="Metal_Tscrpt_repr_sf"/>
</dbReference>
<keyword evidence="3" id="KW-1185">Reference proteome</keyword>
<name>A0A7Y3RMX7_9PROT</name>
<dbReference type="GO" id="GO:0045892">
    <property type="term" value="P:negative regulation of DNA-templated transcription"/>
    <property type="evidence" value="ECO:0007669"/>
    <property type="project" value="UniProtKB-ARBA"/>
</dbReference>